<protein>
    <recommendedName>
        <fullName evidence="7">C2H2-type domain-containing protein</fullName>
    </recommendedName>
</protein>
<dbReference type="SMART" id="SM00355">
    <property type="entry name" value="ZnF_C2H2"/>
    <property type="match status" value="2"/>
</dbReference>
<keyword evidence="2" id="KW-0677">Repeat</keyword>
<keyword evidence="4" id="KW-0862">Zinc</keyword>
<feature type="region of interest" description="Disordered" evidence="6">
    <location>
        <begin position="179"/>
        <end position="268"/>
    </location>
</feature>
<gene>
    <name evidence="8" type="ORF">HK105_202467</name>
</gene>
<dbReference type="EMBL" id="JADGIZ020000008">
    <property type="protein sequence ID" value="KAL2918053.1"/>
    <property type="molecule type" value="Genomic_DNA"/>
</dbReference>
<name>A0ABR4NEW4_9FUNG</name>
<dbReference type="InterPro" id="IPR013087">
    <property type="entry name" value="Znf_C2H2_type"/>
</dbReference>
<evidence type="ECO:0000256" key="6">
    <source>
        <dbReference type="SAM" id="MobiDB-lite"/>
    </source>
</evidence>
<evidence type="ECO:0000256" key="1">
    <source>
        <dbReference type="ARBA" id="ARBA00022723"/>
    </source>
</evidence>
<keyword evidence="1" id="KW-0479">Metal-binding</keyword>
<feature type="domain" description="C2H2-type" evidence="7">
    <location>
        <begin position="299"/>
        <end position="326"/>
    </location>
</feature>
<evidence type="ECO:0000313" key="8">
    <source>
        <dbReference type="EMBL" id="KAL2918053.1"/>
    </source>
</evidence>
<evidence type="ECO:0000256" key="5">
    <source>
        <dbReference type="PROSITE-ProRule" id="PRU00042"/>
    </source>
</evidence>
<dbReference type="PANTHER" id="PTHR19818">
    <property type="entry name" value="ZINC FINGER PROTEIN ZIC AND GLI"/>
    <property type="match status" value="1"/>
</dbReference>
<feature type="domain" description="C2H2-type" evidence="7">
    <location>
        <begin position="327"/>
        <end position="357"/>
    </location>
</feature>
<keyword evidence="9" id="KW-1185">Reference proteome</keyword>
<proteinExistence type="predicted"/>
<dbReference type="PROSITE" id="PS50157">
    <property type="entry name" value="ZINC_FINGER_C2H2_2"/>
    <property type="match status" value="2"/>
</dbReference>
<dbReference type="Gene3D" id="3.30.160.60">
    <property type="entry name" value="Classic Zinc Finger"/>
    <property type="match status" value="2"/>
</dbReference>
<evidence type="ECO:0000256" key="4">
    <source>
        <dbReference type="ARBA" id="ARBA00022833"/>
    </source>
</evidence>
<evidence type="ECO:0000313" key="9">
    <source>
        <dbReference type="Proteomes" id="UP001527925"/>
    </source>
</evidence>
<dbReference type="InterPro" id="IPR050329">
    <property type="entry name" value="GLI_C2H2-zinc-finger"/>
</dbReference>
<accession>A0ABR4NEW4</accession>
<dbReference type="PROSITE" id="PS00028">
    <property type="entry name" value="ZINC_FINGER_C2H2_1"/>
    <property type="match status" value="2"/>
</dbReference>
<sequence length="406" mass="41531">MLLAAAAPRLAALGPAAHPAPAAATAASTHAALAHTPAGADMHWIAHRPDAIAHPSHFAQHHALLCAGVPTVVVPDSLPTDSLPTDSLCADLLAAAVLHTDSPAAAPQAIAGPMPPSPLFECGPFMSLLGTMSPPISPMAAAAFDAAAPAAGPSPPQTPASERDGRPCALAAVAAPACPQRDFGDSSDSSGPSSIDAAEPPARSNQSPDQAREMHSSESDEDGSCGIDSDAGSDSDALSDDGSCFGDSRPHDTRRAAPRAAQGQSVAAAQAAASAGAATALKPLRRGTRVAADPSNYRFPCSLCDRAFTRKYNLEAHLLVHQDLKPFACGHAGCTESFVRKYDLRRHVRTVHEGTVYGPCLGCRRVYSRVDSFRKHVKACSASKDAAKAAAEAAEAGAEHAARAAR</sequence>
<evidence type="ECO:0000256" key="3">
    <source>
        <dbReference type="ARBA" id="ARBA00022771"/>
    </source>
</evidence>
<reference evidence="8 9" key="1">
    <citation type="submission" date="2023-09" db="EMBL/GenBank/DDBJ databases">
        <title>Pangenome analysis of Batrachochytrium dendrobatidis and related Chytrids.</title>
        <authorList>
            <person name="Yacoub M.N."/>
            <person name="Stajich J.E."/>
            <person name="James T.Y."/>
        </authorList>
    </citation>
    <scope>NUCLEOTIDE SEQUENCE [LARGE SCALE GENOMIC DNA]</scope>
    <source>
        <strain evidence="8 9">JEL0888</strain>
    </source>
</reference>
<feature type="compositionally biased region" description="Low complexity" evidence="6">
    <location>
        <begin position="258"/>
        <end position="268"/>
    </location>
</feature>
<dbReference type="InterPro" id="IPR036236">
    <property type="entry name" value="Znf_C2H2_sf"/>
</dbReference>
<keyword evidence="3 5" id="KW-0863">Zinc-finger</keyword>
<dbReference type="SUPFAM" id="SSF57667">
    <property type="entry name" value="beta-beta-alpha zinc fingers"/>
    <property type="match status" value="1"/>
</dbReference>
<comment type="caution">
    <text evidence="8">The sequence shown here is derived from an EMBL/GenBank/DDBJ whole genome shotgun (WGS) entry which is preliminary data.</text>
</comment>
<evidence type="ECO:0000256" key="2">
    <source>
        <dbReference type="ARBA" id="ARBA00022737"/>
    </source>
</evidence>
<dbReference type="Pfam" id="PF00096">
    <property type="entry name" value="zf-C2H2"/>
    <property type="match status" value="2"/>
</dbReference>
<dbReference type="PANTHER" id="PTHR19818:SF149">
    <property type="entry name" value="C2H2-TYPE DOMAIN-CONTAINING PROTEIN"/>
    <property type="match status" value="1"/>
</dbReference>
<evidence type="ECO:0000259" key="7">
    <source>
        <dbReference type="PROSITE" id="PS50157"/>
    </source>
</evidence>
<organism evidence="8 9">
    <name type="scientific">Polyrhizophydium stewartii</name>
    <dbReference type="NCBI Taxonomy" id="2732419"/>
    <lineage>
        <taxon>Eukaryota</taxon>
        <taxon>Fungi</taxon>
        <taxon>Fungi incertae sedis</taxon>
        <taxon>Chytridiomycota</taxon>
        <taxon>Chytridiomycota incertae sedis</taxon>
        <taxon>Chytridiomycetes</taxon>
        <taxon>Rhizophydiales</taxon>
        <taxon>Rhizophydiales incertae sedis</taxon>
        <taxon>Polyrhizophydium</taxon>
    </lineage>
</organism>
<dbReference type="Proteomes" id="UP001527925">
    <property type="component" value="Unassembled WGS sequence"/>
</dbReference>